<organism evidence="1 2">
    <name type="scientific">Planktothrix pseudagardhii</name>
    <dbReference type="NCBI Taxonomy" id="132604"/>
    <lineage>
        <taxon>Bacteria</taxon>
        <taxon>Bacillati</taxon>
        <taxon>Cyanobacteriota</taxon>
        <taxon>Cyanophyceae</taxon>
        <taxon>Oscillatoriophycideae</taxon>
        <taxon>Oscillatoriales</taxon>
        <taxon>Microcoleaceae</taxon>
        <taxon>Planktothrix</taxon>
    </lineage>
</organism>
<dbReference type="Proteomes" id="UP001153719">
    <property type="component" value="Chromosome"/>
</dbReference>
<accession>A0A9W4CGC8</accession>
<dbReference type="RefSeq" id="WP_254173171.1">
    <property type="nucleotide sequence ID" value="NZ_LR882967.1"/>
</dbReference>
<dbReference type="AlphaFoldDB" id="A0A9W4CGC8"/>
<name>A0A9W4CGC8_9CYAN</name>
<dbReference type="KEGG" id="ppsu:NO713_01039"/>
<sequence length="121" mass="14015">MTGYFEKVYEEVYKGYLIEIYKHSSFAPGGVGSIHFTVRVNGKYLPGSFDGYCYNHFQQLAKINSPPNPEESFALMEAKKYCDAAIEALEQRGNERISLNLADFFSHVFRKIRHWIGIKFF</sequence>
<dbReference type="EMBL" id="LR882967">
    <property type="protein sequence ID" value="CAD5927004.1"/>
    <property type="molecule type" value="Genomic_DNA"/>
</dbReference>
<protein>
    <submittedName>
        <fullName evidence="1">Uncharacterized protein</fullName>
    </submittedName>
</protein>
<evidence type="ECO:0000313" key="2">
    <source>
        <dbReference type="Proteomes" id="UP001153719"/>
    </source>
</evidence>
<keyword evidence="2" id="KW-1185">Reference proteome</keyword>
<gene>
    <name evidence="1" type="ORF">NO713_01039</name>
</gene>
<proteinExistence type="predicted"/>
<evidence type="ECO:0000313" key="1">
    <source>
        <dbReference type="EMBL" id="CAD5927004.1"/>
    </source>
</evidence>
<reference evidence="1" key="1">
    <citation type="submission" date="2020-09" db="EMBL/GenBank/DDBJ databases">
        <authorList>
            <person name="Blom J."/>
        </authorList>
    </citation>
    <scope>NUCLEOTIDE SEQUENCE</scope>
    <source>
        <strain evidence="1">No.713</strain>
    </source>
</reference>